<dbReference type="HAMAP" id="MF_00274">
    <property type="entry name" value="DNA_YbaB_EbfC"/>
    <property type="match status" value="1"/>
</dbReference>
<dbReference type="RefSeq" id="WP_313792642.1">
    <property type="nucleotide sequence ID" value="NZ_CP102453.1"/>
</dbReference>
<dbReference type="SUPFAM" id="SSF82607">
    <property type="entry name" value="YbaB-like"/>
    <property type="match status" value="1"/>
</dbReference>
<dbReference type="Pfam" id="PF02575">
    <property type="entry name" value="YbaB_DNA_bd"/>
    <property type="match status" value="1"/>
</dbReference>
<dbReference type="InterPro" id="IPR036894">
    <property type="entry name" value="YbaB-like_sf"/>
</dbReference>
<dbReference type="InterPro" id="IPR004401">
    <property type="entry name" value="YbaB/EbfC"/>
</dbReference>
<keyword evidence="2" id="KW-0963">Cytoplasm</keyword>
<keyword evidence="1 2" id="KW-0238">DNA-binding</keyword>
<proteinExistence type="inferred from homology"/>
<dbReference type="Gene3D" id="3.30.1310.10">
    <property type="entry name" value="Nucleoid-associated protein YbaB-like domain"/>
    <property type="match status" value="1"/>
</dbReference>
<dbReference type="PIRSF" id="PIRSF004555">
    <property type="entry name" value="UCP004555"/>
    <property type="match status" value="1"/>
</dbReference>
<evidence type="ECO:0000313" key="4">
    <source>
        <dbReference type="Proteomes" id="UP001315967"/>
    </source>
</evidence>
<evidence type="ECO:0000256" key="1">
    <source>
        <dbReference type="ARBA" id="ARBA00023125"/>
    </source>
</evidence>
<dbReference type="NCBIfam" id="TIGR00103">
    <property type="entry name" value="DNA_YbaB_EbfC"/>
    <property type="match status" value="1"/>
</dbReference>
<dbReference type="Proteomes" id="UP001315967">
    <property type="component" value="Chromosome"/>
</dbReference>
<evidence type="ECO:0000313" key="3">
    <source>
        <dbReference type="EMBL" id="UUX33140.1"/>
    </source>
</evidence>
<comment type="similarity">
    <text evidence="2">Belongs to the YbaB/EbfC family.</text>
</comment>
<name>A0ABY5P3R4_9LACT</name>
<evidence type="ECO:0000256" key="2">
    <source>
        <dbReference type="HAMAP-Rule" id="MF_00274"/>
    </source>
</evidence>
<reference evidence="3 4" key="1">
    <citation type="submission" date="2022-08" db="EMBL/GenBank/DDBJ databases">
        <title>Aerococcaceae sp. nov isolated from spoiled eye mask.</title>
        <authorList>
            <person name="Zhou G."/>
            <person name="Xie X.-B."/>
            <person name="Shi Q.-S."/>
            <person name="Wang Y.-S."/>
            <person name="Wen X."/>
            <person name="Peng H."/>
            <person name="Yang X.-J."/>
            <person name="Tao H.-B."/>
            <person name="Huang X.-M."/>
        </authorList>
    </citation>
    <scope>NUCLEOTIDE SEQUENCE [LARGE SCALE GENOMIC DNA]</scope>
    <source>
        <strain evidence="4">DM20194951</strain>
    </source>
</reference>
<comment type="subcellular location">
    <subcellularLocation>
        <location evidence="2">Cytoplasm</location>
        <location evidence="2">Nucleoid</location>
    </subcellularLocation>
</comment>
<comment type="subunit">
    <text evidence="2">Homodimer.</text>
</comment>
<protein>
    <recommendedName>
        <fullName evidence="2">Nucleoid-associated protein NRE15_09520</fullName>
    </recommendedName>
</protein>
<dbReference type="PANTHER" id="PTHR33449">
    <property type="entry name" value="NUCLEOID-ASSOCIATED PROTEIN YBAB"/>
    <property type="match status" value="1"/>
</dbReference>
<dbReference type="EMBL" id="CP102453">
    <property type="protein sequence ID" value="UUX33140.1"/>
    <property type="molecule type" value="Genomic_DNA"/>
</dbReference>
<keyword evidence="4" id="KW-1185">Reference proteome</keyword>
<gene>
    <name evidence="3" type="ORF">NRE15_09520</name>
</gene>
<comment type="function">
    <text evidence="2">Binds to DNA and alters its conformation. May be involved in regulation of gene expression, nucleoid organization and DNA protection.</text>
</comment>
<sequence>MRGMGNMGNMQGMMQKVQKMQKDMQKEQAEIEASVFEASDTNQLITVKMTGKKEIVELEIAPDLVDPDDIEMLQDLIIATVNDAIQQVDETTEKRLGKYTQGMNLPF</sequence>
<accession>A0ABY5P3R4</accession>
<organism evidence="3 4">
    <name type="scientific">Fundicoccus culcitae</name>
    <dbReference type="NCBI Taxonomy" id="2969821"/>
    <lineage>
        <taxon>Bacteria</taxon>
        <taxon>Bacillati</taxon>
        <taxon>Bacillota</taxon>
        <taxon>Bacilli</taxon>
        <taxon>Lactobacillales</taxon>
        <taxon>Aerococcaceae</taxon>
        <taxon>Fundicoccus</taxon>
    </lineage>
</organism>
<dbReference type="PANTHER" id="PTHR33449:SF1">
    <property type="entry name" value="NUCLEOID-ASSOCIATED PROTEIN YBAB"/>
    <property type="match status" value="1"/>
</dbReference>